<sequence length="125" mass="14186">MKEDDSAEYQDSLPILAGKIPLDDLLRATKEAGIVAAQKNSSPLNRCILAGILGALHGFSERELSPFLPTHISLFPEIKEELTKAITENPPNPEEIQIWLKECFEYGIKKVYHLEWKLYSSQELY</sequence>
<organism evidence="2 4">
    <name type="scientific">Leptospira perolatii</name>
    <dbReference type="NCBI Taxonomy" id="2023191"/>
    <lineage>
        <taxon>Bacteria</taxon>
        <taxon>Pseudomonadati</taxon>
        <taxon>Spirochaetota</taxon>
        <taxon>Spirochaetia</taxon>
        <taxon>Leptospirales</taxon>
        <taxon>Leptospiraceae</taxon>
        <taxon>Leptospira</taxon>
    </lineage>
</organism>
<dbReference type="OrthoDB" id="329005at2"/>
<evidence type="ECO:0000313" key="2">
    <source>
        <dbReference type="EMBL" id="PJZ73325.1"/>
    </source>
</evidence>
<evidence type="ECO:0000313" key="4">
    <source>
        <dbReference type="Proteomes" id="UP000231990"/>
    </source>
</evidence>
<name>A0A2M9ZMQ5_9LEPT</name>
<dbReference type="NCBIfam" id="NF047777">
    <property type="entry name" value="LIC_11502_fam"/>
    <property type="match status" value="1"/>
</dbReference>
<dbReference type="EMBL" id="NPDY01000005">
    <property type="protein sequence ID" value="PJZ70136.1"/>
    <property type="molecule type" value="Genomic_DNA"/>
</dbReference>
<keyword evidence="3" id="KW-1185">Reference proteome</keyword>
<dbReference type="Proteomes" id="UP000231962">
    <property type="component" value="Unassembled WGS sequence"/>
</dbReference>
<gene>
    <name evidence="1" type="ORF">CH360_07915</name>
    <name evidence="2" type="ORF">CH373_10170</name>
</gene>
<dbReference type="EMBL" id="NPDZ01000005">
    <property type="protein sequence ID" value="PJZ73325.1"/>
    <property type="molecule type" value="Genomic_DNA"/>
</dbReference>
<dbReference type="RefSeq" id="WP_100713473.1">
    <property type="nucleotide sequence ID" value="NZ_NPDY01000005.1"/>
</dbReference>
<dbReference type="Proteomes" id="UP000231990">
    <property type="component" value="Unassembled WGS sequence"/>
</dbReference>
<proteinExistence type="predicted"/>
<reference evidence="3 4" key="1">
    <citation type="submission" date="2017-07" db="EMBL/GenBank/DDBJ databases">
        <title>Leptospira spp. isolated from tropical soils.</title>
        <authorList>
            <person name="Thibeaux R."/>
            <person name="Iraola G."/>
            <person name="Ferres I."/>
            <person name="Bierque E."/>
            <person name="Girault D."/>
            <person name="Soupe-Gilbert M.-E."/>
            <person name="Picardeau M."/>
            <person name="Goarant C."/>
        </authorList>
    </citation>
    <scope>NUCLEOTIDE SEQUENCE [LARGE SCALE GENOMIC DNA]</scope>
    <source>
        <strain evidence="2 4">FH1-B-B1</strain>
        <strain evidence="1 3">FH1-B-C1</strain>
    </source>
</reference>
<accession>A0A2M9ZMQ5</accession>
<protein>
    <submittedName>
        <fullName evidence="2">Uncharacterized protein</fullName>
    </submittedName>
</protein>
<evidence type="ECO:0000313" key="3">
    <source>
        <dbReference type="Proteomes" id="UP000231962"/>
    </source>
</evidence>
<evidence type="ECO:0000313" key="1">
    <source>
        <dbReference type="EMBL" id="PJZ70136.1"/>
    </source>
</evidence>
<comment type="caution">
    <text evidence="2">The sequence shown here is derived from an EMBL/GenBank/DDBJ whole genome shotgun (WGS) entry which is preliminary data.</text>
</comment>
<dbReference type="AlphaFoldDB" id="A0A2M9ZMQ5"/>